<organism evidence="10 11">
    <name type="scientific">Paralvinella palmiformis</name>
    <dbReference type="NCBI Taxonomy" id="53620"/>
    <lineage>
        <taxon>Eukaryota</taxon>
        <taxon>Metazoa</taxon>
        <taxon>Spiralia</taxon>
        <taxon>Lophotrochozoa</taxon>
        <taxon>Annelida</taxon>
        <taxon>Polychaeta</taxon>
        <taxon>Sedentaria</taxon>
        <taxon>Canalipalpata</taxon>
        <taxon>Terebellida</taxon>
        <taxon>Terebelliformia</taxon>
        <taxon>Alvinellidae</taxon>
        <taxon>Paralvinella</taxon>
    </lineage>
</organism>
<evidence type="ECO:0000256" key="1">
    <source>
        <dbReference type="ARBA" id="ARBA00004429"/>
    </source>
</evidence>
<dbReference type="PANTHER" id="PTHR30574">
    <property type="entry name" value="INNER MEMBRANE PROTEIN YEDE"/>
    <property type="match status" value="1"/>
</dbReference>
<name>A0AAD9MX72_9ANNE</name>
<evidence type="ECO:0000256" key="6">
    <source>
        <dbReference type="ARBA" id="ARBA00022989"/>
    </source>
</evidence>
<evidence type="ECO:0000256" key="2">
    <source>
        <dbReference type="ARBA" id="ARBA00022448"/>
    </source>
</evidence>
<feature type="transmembrane region" description="Helical" evidence="9">
    <location>
        <begin position="222"/>
        <end position="240"/>
    </location>
</feature>
<dbReference type="Proteomes" id="UP001208570">
    <property type="component" value="Unassembled WGS sequence"/>
</dbReference>
<protein>
    <recommendedName>
        <fullName evidence="12">Sulphur transport domain-containing protein</fullName>
    </recommendedName>
</protein>
<dbReference type="EMBL" id="JAODUP010000484">
    <property type="protein sequence ID" value="KAK2148780.1"/>
    <property type="molecule type" value="Genomic_DNA"/>
</dbReference>
<keyword evidence="7 9" id="KW-0472">Membrane</keyword>
<dbReference type="AlphaFoldDB" id="A0AAD9MX72"/>
<feature type="transmembrane region" description="Helical" evidence="9">
    <location>
        <begin position="246"/>
        <end position="264"/>
    </location>
</feature>
<keyword evidence="2" id="KW-0813">Transport</keyword>
<dbReference type="Pfam" id="PF04143">
    <property type="entry name" value="Sulf_transp"/>
    <property type="match status" value="1"/>
</dbReference>
<feature type="transmembrane region" description="Helical" evidence="9">
    <location>
        <begin position="52"/>
        <end position="70"/>
    </location>
</feature>
<evidence type="ECO:0008006" key="12">
    <source>
        <dbReference type="Google" id="ProtNLM"/>
    </source>
</evidence>
<dbReference type="InterPro" id="IPR007272">
    <property type="entry name" value="Sulf_transp_TsuA/YedE"/>
</dbReference>
<accession>A0AAD9MX72</accession>
<keyword evidence="11" id="KW-1185">Reference proteome</keyword>
<evidence type="ECO:0000313" key="11">
    <source>
        <dbReference type="Proteomes" id="UP001208570"/>
    </source>
</evidence>
<feature type="transmembrane region" description="Helical" evidence="9">
    <location>
        <begin position="138"/>
        <end position="159"/>
    </location>
</feature>
<feature type="transmembrane region" description="Helical" evidence="9">
    <location>
        <begin position="108"/>
        <end position="131"/>
    </location>
</feature>
<keyword evidence="4" id="KW-0997">Cell inner membrane</keyword>
<evidence type="ECO:0000313" key="10">
    <source>
        <dbReference type="EMBL" id="KAK2148780.1"/>
    </source>
</evidence>
<evidence type="ECO:0000256" key="7">
    <source>
        <dbReference type="ARBA" id="ARBA00023136"/>
    </source>
</evidence>
<keyword evidence="6 9" id="KW-1133">Transmembrane helix</keyword>
<evidence type="ECO:0000256" key="9">
    <source>
        <dbReference type="SAM" id="Phobius"/>
    </source>
</evidence>
<reference evidence="10" key="1">
    <citation type="journal article" date="2023" name="Mol. Biol. Evol.">
        <title>Third-Generation Sequencing Reveals the Adaptive Role of the Epigenome in Three Deep-Sea Polychaetes.</title>
        <authorList>
            <person name="Perez M."/>
            <person name="Aroh O."/>
            <person name="Sun Y."/>
            <person name="Lan Y."/>
            <person name="Juniper S.K."/>
            <person name="Young C.R."/>
            <person name="Angers B."/>
            <person name="Qian P.Y."/>
        </authorList>
    </citation>
    <scope>NUCLEOTIDE SEQUENCE</scope>
    <source>
        <strain evidence="10">P08H-3</strain>
    </source>
</reference>
<feature type="region of interest" description="Disordered" evidence="8">
    <location>
        <begin position="1"/>
        <end position="42"/>
    </location>
</feature>
<keyword evidence="5 9" id="KW-0812">Transmembrane</keyword>
<feature type="transmembrane region" description="Helical" evidence="9">
    <location>
        <begin position="179"/>
        <end position="201"/>
    </location>
</feature>
<sequence>MASGSSNEEHLTKRFVHSDAQSSDTDNTAGDSGDGVPKSSSWQHWGNTKSASLGKCLLCVICGLIFGFVLEKSRSMLGMSLLAMIPTTHRQFMFTCNKYFEKLDGNGVLSSVVGGSLLGIGMCPTTILCQLGAGLPSAVYAIAGGFFGTLIYGLLNPVIDKMLAPSISENSNPWIGSPYFVLALPLVAMFGILVCAFEILFPWNSEIQMKMPNAPLLERKAWPPYISGLISGFVQVPLILGIGQTLGVSSSLITLLSVFFVGPIKSLSPFICSFRNGFRKWWQVLFVGGIVAGAFFSATLSNTYGMTKGVPVKSAFIGVAMGFQEWRTCQLFHSFLLPPCSLQLYQQHL</sequence>
<proteinExistence type="predicted"/>
<comment type="caution">
    <text evidence="10">The sequence shown here is derived from an EMBL/GenBank/DDBJ whole genome shotgun (WGS) entry which is preliminary data.</text>
</comment>
<evidence type="ECO:0000256" key="3">
    <source>
        <dbReference type="ARBA" id="ARBA00022475"/>
    </source>
</evidence>
<evidence type="ECO:0000256" key="5">
    <source>
        <dbReference type="ARBA" id="ARBA00022692"/>
    </source>
</evidence>
<comment type="subcellular location">
    <subcellularLocation>
        <location evidence="1">Cell inner membrane</location>
        <topology evidence="1">Multi-pass membrane protein</topology>
    </subcellularLocation>
</comment>
<feature type="compositionally biased region" description="Polar residues" evidence="8">
    <location>
        <begin position="19"/>
        <end position="30"/>
    </location>
</feature>
<gene>
    <name evidence="10" type="ORF">LSH36_484g04117</name>
</gene>
<evidence type="ECO:0000256" key="4">
    <source>
        <dbReference type="ARBA" id="ARBA00022519"/>
    </source>
</evidence>
<keyword evidence="3" id="KW-1003">Cell membrane</keyword>
<dbReference type="GO" id="GO:0005886">
    <property type="term" value="C:plasma membrane"/>
    <property type="evidence" value="ECO:0007669"/>
    <property type="project" value="UniProtKB-SubCell"/>
</dbReference>
<dbReference type="PANTHER" id="PTHR30574:SF1">
    <property type="entry name" value="SULPHUR TRANSPORT DOMAIN-CONTAINING PROTEIN"/>
    <property type="match status" value="1"/>
</dbReference>
<feature type="transmembrane region" description="Helical" evidence="9">
    <location>
        <begin position="284"/>
        <end position="304"/>
    </location>
</feature>
<evidence type="ECO:0000256" key="8">
    <source>
        <dbReference type="SAM" id="MobiDB-lite"/>
    </source>
</evidence>